<evidence type="ECO:0000256" key="5">
    <source>
        <dbReference type="ARBA" id="ARBA00022989"/>
    </source>
</evidence>
<feature type="transmembrane region" description="Helical" evidence="9">
    <location>
        <begin position="51"/>
        <end position="77"/>
    </location>
</feature>
<keyword evidence="5 9" id="KW-1133">Transmembrane helix</keyword>
<evidence type="ECO:0000256" key="6">
    <source>
        <dbReference type="ARBA" id="ARBA00023136"/>
    </source>
</evidence>
<dbReference type="GO" id="GO:0008137">
    <property type="term" value="F:NADH dehydrogenase (ubiquinone) activity"/>
    <property type="evidence" value="ECO:0007669"/>
    <property type="project" value="UniProtKB-EC"/>
</dbReference>
<evidence type="ECO:0000256" key="7">
    <source>
        <dbReference type="ARBA" id="ARBA00031027"/>
    </source>
</evidence>
<name>A0A343SSJ4_9HEMI</name>
<dbReference type="PANTHER" id="PTHR42829">
    <property type="entry name" value="NADH-UBIQUINONE OXIDOREDUCTASE CHAIN 5"/>
    <property type="match status" value="1"/>
</dbReference>
<evidence type="ECO:0000256" key="4">
    <source>
        <dbReference type="ARBA" id="ARBA00022692"/>
    </source>
</evidence>
<geneLocation type="mitochondrion" evidence="11"/>
<dbReference type="PANTHER" id="PTHR42829:SF2">
    <property type="entry name" value="NADH-UBIQUINONE OXIDOREDUCTASE CHAIN 5"/>
    <property type="match status" value="1"/>
</dbReference>
<feature type="transmembrane region" description="Helical" evidence="9">
    <location>
        <begin position="520"/>
        <end position="544"/>
    </location>
</feature>
<sequence length="553" mass="65194">MKIYYSKFIFYIYFLLFIILIFLCFLFMFYINMNFLLLEIDLMMINSLNFMFIFLIDFISLIFSFLVILISLVIIFYSKKYLTKECSRFLFLMLMFVLFMLIMIFSPSILGVILGWDGLGISSYCLVIYYQSKDSYNSGFITVASNRLGDTFLILCVVMNLLEQELYMWNENGVLLFFILACFTKSAQFPFSAWLPAAMAAPTPISSLVHSSTLVTAGVYMMIRFNILLMKMNLMNFIMLISLITILLAGVSCYQEFDLKRIVAFSTLGQLGFMVMILSLGFSYISFFHLLVHALFKVLLFMCVGVFIHFGEWQDVRKMGSINLNLILKISFLISNFSLMGLPFSSGFYSKDILLEVSYCSSLGFWFSFFLYFGVFLTISYSMRMLKFLMKDNYWILWFEESNILYSIMFISFLNIFIGMILNWLIIENLNLIILSKLMKFLPLFLFMMSLIWHGILNSFFLIYLNNMIYLSNLTKNLSIIYLYMNKSSQILDQGWLENFIFMQKNMILFFSFWMKNFFFNYFIFSILGLFFIMILFLFLNSLIKNKILKKLS</sequence>
<dbReference type="EMBL" id="MF443235">
    <property type="protein sequence ID" value="AUT13412.1"/>
    <property type="molecule type" value="Genomic_DNA"/>
</dbReference>
<feature type="transmembrane region" description="Helical" evidence="9">
    <location>
        <begin position="322"/>
        <end position="342"/>
    </location>
</feature>
<feature type="transmembrane region" description="Helical" evidence="9">
    <location>
        <begin position="438"/>
        <end position="456"/>
    </location>
</feature>
<feature type="transmembrane region" description="Helical" evidence="9">
    <location>
        <begin position="136"/>
        <end position="162"/>
    </location>
</feature>
<feature type="transmembrane region" description="Helical" evidence="9">
    <location>
        <begin position="363"/>
        <end position="384"/>
    </location>
</feature>
<dbReference type="InterPro" id="IPR003945">
    <property type="entry name" value="NU5C-like"/>
</dbReference>
<dbReference type="Pfam" id="PF00361">
    <property type="entry name" value="Proton_antipo_M"/>
    <property type="match status" value="1"/>
</dbReference>
<protein>
    <recommendedName>
        <fullName evidence="3">NADH:ubiquinone reductase (H(+)-translocating)</fullName>
        <ecNumber evidence="3">7.1.1.2</ecNumber>
    </recommendedName>
    <alternativeName>
        <fullName evidence="7">NADH dehydrogenase subunit 5</fullName>
    </alternativeName>
</protein>
<dbReference type="InterPro" id="IPR001750">
    <property type="entry name" value="ND/Mrp_TM"/>
</dbReference>
<accession>A0A343SSJ4</accession>
<evidence type="ECO:0000256" key="1">
    <source>
        <dbReference type="ARBA" id="ARBA00003257"/>
    </source>
</evidence>
<keyword evidence="6 9" id="KW-0472">Membrane</keyword>
<feature type="transmembrane region" description="Helical" evidence="9">
    <location>
        <begin position="174"/>
        <end position="195"/>
    </location>
</feature>
<reference evidence="11" key="1">
    <citation type="submission" date="2017-07" db="EMBL/GenBank/DDBJ databases">
        <authorList>
            <person name="Sun Z.S."/>
            <person name="Albrecht U."/>
            <person name="Echele G."/>
            <person name="Lee C.C."/>
        </authorList>
    </citation>
    <scope>NUCLEOTIDE SEQUENCE</scope>
</reference>
<feature type="domain" description="NADH:quinone oxidoreductase/Mrp antiporter transmembrane" evidence="10">
    <location>
        <begin position="107"/>
        <end position="376"/>
    </location>
</feature>
<dbReference type="GO" id="GO:0003954">
    <property type="term" value="F:NADH dehydrogenase activity"/>
    <property type="evidence" value="ECO:0007669"/>
    <property type="project" value="TreeGrafter"/>
</dbReference>
<feature type="transmembrane region" description="Helical" evidence="9">
    <location>
        <begin position="237"/>
        <end position="257"/>
    </location>
</feature>
<comment type="catalytic activity">
    <reaction evidence="8">
        <text>a ubiquinone + NADH + 5 H(+)(in) = a ubiquinol + NAD(+) + 4 H(+)(out)</text>
        <dbReference type="Rhea" id="RHEA:29091"/>
        <dbReference type="Rhea" id="RHEA-COMP:9565"/>
        <dbReference type="Rhea" id="RHEA-COMP:9566"/>
        <dbReference type="ChEBI" id="CHEBI:15378"/>
        <dbReference type="ChEBI" id="CHEBI:16389"/>
        <dbReference type="ChEBI" id="CHEBI:17976"/>
        <dbReference type="ChEBI" id="CHEBI:57540"/>
        <dbReference type="ChEBI" id="CHEBI:57945"/>
        <dbReference type="EC" id="7.1.1.2"/>
    </reaction>
</comment>
<feature type="transmembrane region" description="Helical" evidence="9">
    <location>
        <begin position="89"/>
        <end position="116"/>
    </location>
</feature>
<feature type="transmembrane region" description="Helical" evidence="9">
    <location>
        <begin position="263"/>
        <end position="283"/>
    </location>
</feature>
<dbReference type="GO" id="GO:0015990">
    <property type="term" value="P:electron transport coupled proton transport"/>
    <property type="evidence" value="ECO:0007669"/>
    <property type="project" value="TreeGrafter"/>
</dbReference>
<feature type="transmembrane region" description="Helical" evidence="9">
    <location>
        <begin position="404"/>
        <end position="426"/>
    </location>
</feature>
<dbReference type="EC" id="7.1.1.2" evidence="3"/>
<evidence type="ECO:0000256" key="3">
    <source>
        <dbReference type="ARBA" id="ARBA00012944"/>
    </source>
</evidence>
<dbReference type="AlphaFoldDB" id="A0A343SSJ4"/>
<proteinExistence type="predicted"/>
<keyword evidence="11" id="KW-0496">Mitochondrion</keyword>
<evidence type="ECO:0000256" key="8">
    <source>
        <dbReference type="ARBA" id="ARBA00049551"/>
    </source>
</evidence>
<dbReference type="PRINTS" id="PR01434">
    <property type="entry name" value="NADHDHGNASE5"/>
</dbReference>
<comment type="function">
    <text evidence="1">Core subunit of the mitochondrial membrane respiratory chain NADH dehydrogenase (Complex I) that is believed to belong to the minimal assembly required for catalysis. Complex I functions in the transfer of electrons from NADH to the respiratory chain. The immediate electron acceptor for the enzyme is believed to be ubiquinone.</text>
</comment>
<dbReference type="GO" id="GO:0042773">
    <property type="term" value="P:ATP synthesis coupled electron transport"/>
    <property type="evidence" value="ECO:0007669"/>
    <property type="project" value="InterPro"/>
</dbReference>
<organism evidence="11">
    <name type="scientific">Mycopsylla gardenensis</name>
    <dbReference type="NCBI Taxonomy" id="2008466"/>
    <lineage>
        <taxon>Eukaryota</taxon>
        <taxon>Metazoa</taxon>
        <taxon>Ecdysozoa</taxon>
        <taxon>Arthropoda</taxon>
        <taxon>Hexapoda</taxon>
        <taxon>Insecta</taxon>
        <taxon>Pterygota</taxon>
        <taxon>Neoptera</taxon>
        <taxon>Paraneoptera</taxon>
        <taxon>Hemiptera</taxon>
        <taxon>Sternorrhyncha</taxon>
        <taxon>Psylloidea</taxon>
        <taxon>Carsidaridae</taxon>
        <taxon>Homotominae</taxon>
        <taxon>Mycopsylla</taxon>
    </lineage>
</organism>
<evidence type="ECO:0000256" key="2">
    <source>
        <dbReference type="ARBA" id="ARBA00004141"/>
    </source>
</evidence>
<keyword evidence="4 9" id="KW-0812">Transmembrane</keyword>
<feature type="transmembrane region" description="Helical" evidence="9">
    <location>
        <begin position="290"/>
        <end position="310"/>
    </location>
</feature>
<comment type="subcellular location">
    <subcellularLocation>
        <location evidence="2">Membrane</location>
        <topology evidence="2">Multi-pass membrane protein</topology>
    </subcellularLocation>
</comment>
<dbReference type="GO" id="GO:0016020">
    <property type="term" value="C:membrane"/>
    <property type="evidence" value="ECO:0007669"/>
    <property type="project" value="UniProtKB-SubCell"/>
</dbReference>
<evidence type="ECO:0000259" key="10">
    <source>
        <dbReference type="Pfam" id="PF00361"/>
    </source>
</evidence>
<evidence type="ECO:0000256" key="9">
    <source>
        <dbReference type="SAM" id="Phobius"/>
    </source>
</evidence>
<evidence type="ECO:0000313" key="11">
    <source>
        <dbReference type="EMBL" id="AUT13412.1"/>
    </source>
</evidence>
<gene>
    <name evidence="11" type="primary">nad5</name>
</gene>
<feature type="transmembrane region" description="Helical" evidence="9">
    <location>
        <begin position="12"/>
        <end position="31"/>
    </location>
</feature>